<dbReference type="EMBL" id="CP128986">
    <property type="protein sequence ID" value="WOC11043.1"/>
    <property type="molecule type" value="Genomic_DNA"/>
</dbReference>
<organism evidence="2">
    <name type="scientific">Gordonia sp. MP11Mi</name>
    <dbReference type="NCBI Taxonomy" id="3022769"/>
    <lineage>
        <taxon>Bacteria</taxon>
        <taxon>Bacillati</taxon>
        <taxon>Actinomycetota</taxon>
        <taxon>Actinomycetes</taxon>
        <taxon>Mycobacteriales</taxon>
        <taxon>Gordoniaceae</taxon>
        <taxon>Gordonia</taxon>
    </lineage>
</organism>
<evidence type="ECO:0000259" key="1">
    <source>
        <dbReference type="Pfam" id="PF13827"/>
    </source>
</evidence>
<proteinExistence type="predicted"/>
<reference evidence="2" key="1">
    <citation type="submission" date="2023-06" db="EMBL/GenBank/DDBJ databases">
        <title>Gordonia sp. nov. and Pseudochrobactrum sp. nov., two species isolated from the burying beetle Nicrophorus vespilloides.</title>
        <authorList>
            <person name="Poehlein A."/>
            <person name="Guzman J."/>
            <person name="Daniel R."/>
            <person name="Vilcinskas A."/>
        </authorList>
    </citation>
    <scope>NUCLEOTIDE SEQUENCE</scope>
    <source>
        <strain evidence="2">MP11Mi</strain>
    </source>
</reference>
<evidence type="ECO:0000313" key="2">
    <source>
        <dbReference type="EMBL" id="WOC11043.1"/>
    </source>
</evidence>
<name>A0AA97CUM4_9ACTN</name>
<dbReference type="AlphaFoldDB" id="A0AA97CUM4"/>
<dbReference type="RefSeq" id="WP_420040387.1">
    <property type="nucleotide sequence ID" value="NZ_CP128986.1"/>
</dbReference>
<dbReference type="InterPro" id="IPR025240">
    <property type="entry name" value="DUF4189"/>
</dbReference>
<sequence>MSIRNRIVTAGLIAVGVGSALTVPSVIDPAPANAAAYYGAIALSPSTGQTGRSWDYQDSATAASTAMSFCYYDDCRVVAQFANGCGAVAQSSRYWGYGTGSSLSEAQSYARYNAEGGYIYDWVCTSGHS</sequence>
<accession>A0AA97CUM4</accession>
<dbReference type="Pfam" id="PF13827">
    <property type="entry name" value="DUF4189"/>
    <property type="match status" value="1"/>
</dbReference>
<protein>
    <recommendedName>
        <fullName evidence="1">DUF4189 domain-containing protein</fullName>
    </recommendedName>
</protein>
<gene>
    <name evidence="2" type="ORF">MP11Mi_01050</name>
</gene>
<feature type="domain" description="DUF4189" evidence="1">
    <location>
        <begin position="38"/>
        <end position="115"/>
    </location>
</feature>